<comment type="subunit">
    <text evidence="4">Hexamer formed by 3 homodimers.</text>
</comment>
<dbReference type="GO" id="GO:0009435">
    <property type="term" value="P:NAD+ biosynthetic process"/>
    <property type="evidence" value="ECO:0007669"/>
    <property type="project" value="InterPro"/>
</dbReference>
<evidence type="ECO:0000256" key="11">
    <source>
        <dbReference type="ARBA" id="ARBA00069173"/>
    </source>
</evidence>
<feature type="binding site" evidence="13">
    <location>
        <position position="220"/>
    </location>
    <ligand>
        <name>substrate</name>
    </ligand>
</feature>
<evidence type="ECO:0000256" key="3">
    <source>
        <dbReference type="ARBA" id="ARBA00009400"/>
    </source>
</evidence>
<dbReference type="InterPro" id="IPR013785">
    <property type="entry name" value="Aldolase_TIM"/>
</dbReference>
<dbReference type="InterPro" id="IPR027277">
    <property type="entry name" value="NadC/ModD"/>
</dbReference>
<dbReference type="NCBIfam" id="TIGR00078">
    <property type="entry name" value="nadC"/>
    <property type="match status" value="1"/>
</dbReference>
<reference evidence="16" key="1">
    <citation type="submission" date="2023-02" db="EMBL/GenBank/DDBJ databases">
        <title>Tahibacter soli sp. nov. isolated from soil.</title>
        <authorList>
            <person name="Baek J.H."/>
            <person name="Lee J.K."/>
            <person name="Choi D.G."/>
            <person name="Jeon C.O."/>
        </authorList>
    </citation>
    <scope>NUCLEOTIDE SEQUENCE</scope>
    <source>
        <strain evidence="16">BL</strain>
    </source>
</reference>
<name>A0A9X3YIZ5_9GAMM</name>
<dbReference type="InterPro" id="IPR036068">
    <property type="entry name" value="Nicotinate_pribotase-like_C"/>
</dbReference>
<keyword evidence="7 12" id="KW-0328">Glycosyltransferase</keyword>
<dbReference type="InterPro" id="IPR004393">
    <property type="entry name" value="NadC"/>
</dbReference>
<dbReference type="PIRSF" id="PIRSF006250">
    <property type="entry name" value="NadC_ModD"/>
    <property type="match status" value="1"/>
</dbReference>
<dbReference type="PANTHER" id="PTHR32179">
    <property type="entry name" value="NICOTINATE-NUCLEOTIDE PYROPHOSPHORYLASE [CARBOXYLATING]"/>
    <property type="match status" value="1"/>
</dbReference>
<evidence type="ECO:0000313" key="16">
    <source>
        <dbReference type="EMBL" id="MDC8011975.1"/>
    </source>
</evidence>
<dbReference type="Pfam" id="PF01729">
    <property type="entry name" value="QRPTase_C"/>
    <property type="match status" value="1"/>
</dbReference>
<evidence type="ECO:0000256" key="2">
    <source>
        <dbReference type="ARBA" id="ARBA00004893"/>
    </source>
</evidence>
<feature type="binding site" evidence="13">
    <location>
        <position position="199"/>
    </location>
    <ligand>
        <name>substrate</name>
    </ligand>
</feature>
<keyword evidence="6" id="KW-0662">Pyridine nucleotide biosynthesis</keyword>
<gene>
    <name evidence="16" type="primary">nadC</name>
    <name evidence="16" type="ORF">OD750_005375</name>
</gene>
<dbReference type="EC" id="2.4.2.19" evidence="5"/>
<accession>A0A9X3YIZ5</accession>
<dbReference type="FunFam" id="3.90.1170.20:FF:000001">
    <property type="entry name" value="Nicotinate-nucleotide diphosphorylase (Carboxylating)"/>
    <property type="match status" value="1"/>
</dbReference>
<keyword evidence="17" id="KW-1185">Reference proteome</keyword>
<evidence type="ECO:0000256" key="10">
    <source>
        <dbReference type="ARBA" id="ARBA00047445"/>
    </source>
</evidence>
<feature type="binding site" evidence="13">
    <location>
        <position position="170"/>
    </location>
    <ligand>
        <name>substrate</name>
    </ligand>
</feature>
<comment type="caution">
    <text evidence="16">The sequence shown here is derived from an EMBL/GenBank/DDBJ whole genome shotgun (WGS) entry which is preliminary data.</text>
</comment>
<evidence type="ECO:0000256" key="12">
    <source>
        <dbReference type="PIRNR" id="PIRNR006250"/>
    </source>
</evidence>
<dbReference type="GO" id="GO:0005737">
    <property type="term" value="C:cytoplasm"/>
    <property type="evidence" value="ECO:0007669"/>
    <property type="project" value="TreeGrafter"/>
</dbReference>
<dbReference type="EMBL" id="JAOVZO020000003">
    <property type="protein sequence ID" value="MDC8011975.1"/>
    <property type="molecule type" value="Genomic_DNA"/>
</dbReference>
<dbReference type="GO" id="GO:0004514">
    <property type="term" value="F:nicotinate-nucleotide diphosphorylase (carboxylating) activity"/>
    <property type="evidence" value="ECO:0007669"/>
    <property type="project" value="UniProtKB-EC"/>
</dbReference>
<comment type="similarity">
    <text evidence="3 12">Belongs to the NadC/ModD family.</text>
</comment>
<feature type="domain" description="Quinolinate phosphoribosyl transferase N-terminal" evidence="15">
    <location>
        <begin position="29"/>
        <end position="113"/>
    </location>
</feature>
<dbReference type="Gene3D" id="3.20.20.70">
    <property type="entry name" value="Aldolase class I"/>
    <property type="match status" value="1"/>
</dbReference>
<evidence type="ECO:0000256" key="5">
    <source>
        <dbReference type="ARBA" id="ARBA00011944"/>
    </source>
</evidence>
<evidence type="ECO:0000256" key="9">
    <source>
        <dbReference type="ARBA" id="ARBA00033102"/>
    </source>
</evidence>
<evidence type="ECO:0000256" key="8">
    <source>
        <dbReference type="ARBA" id="ARBA00022679"/>
    </source>
</evidence>
<sequence length="285" mass="30416">MSHRFDPPGEDVVLADVRRALAEDIGPGDATADLLPATAAAEAFVITREAAVLCGRAWFDACFRELDPQVEIDWHAADGDALAPDQRLVSLRGNARALVGAERCALNFVQTLSGTATVTARHVEAVQGTRTRVLDTRKTLPGLRLAQKYAVRCGGGTNHRIGLYDAILIKENHIAAAGSLAGAVAAARTKHPQLLLEVEVENFTELHLALAARVDRIMLDEFSDADLARAVAEVGGRVELEVSGGVDLARLAQIARTGVDFVSIGALTKHVRAVDLSMRVSVRHA</sequence>
<evidence type="ECO:0000256" key="6">
    <source>
        <dbReference type="ARBA" id="ARBA00022642"/>
    </source>
</evidence>
<proteinExistence type="inferred from homology"/>
<comment type="pathway">
    <text evidence="2">Cofactor biosynthesis; NAD(+) biosynthesis; nicotinate D-ribonucleotide from quinolinate: step 1/1.</text>
</comment>
<protein>
    <recommendedName>
        <fullName evidence="11">Probable nicotinate-nucleotide pyrophosphorylase [carboxylating]</fullName>
        <ecNumber evidence="5">2.4.2.19</ecNumber>
    </recommendedName>
    <alternativeName>
        <fullName evidence="9">Quinolinate phosphoribosyltransferase [decarboxylating]</fullName>
    </alternativeName>
</protein>
<dbReference type="Gene3D" id="3.90.1170.20">
    <property type="entry name" value="Quinolinate phosphoribosyl transferase, N-terminal domain"/>
    <property type="match status" value="1"/>
</dbReference>
<evidence type="ECO:0000256" key="13">
    <source>
        <dbReference type="PIRSR" id="PIRSR006250-1"/>
    </source>
</evidence>
<feature type="binding site" evidence="13">
    <location>
        <position position="160"/>
    </location>
    <ligand>
        <name>substrate</name>
    </ligand>
</feature>
<dbReference type="InterPro" id="IPR022412">
    <property type="entry name" value="Quinolinate_PRibosylTrfase_N"/>
</dbReference>
<dbReference type="CDD" id="cd01572">
    <property type="entry name" value="QPRTase"/>
    <property type="match status" value="1"/>
</dbReference>
<organism evidence="16 17">
    <name type="scientific">Tahibacter soli</name>
    <dbReference type="NCBI Taxonomy" id="2983605"/>
    <lineage>
        <taxon>Bacteria</taxon>
        <taxon>Pseudomonadati</taxon>
        <taxon>Pseudomonadota</taxon>
        <taxon>Gammaproteobacteria</taxon>
        <taxon>Lysobacterales</taxon>
        <taxon>Rhodanobacteraceae</taxon>
        <taxon>Tahibacter</taxon>
    </lineage>
</organism>
<dbReference type="FunFam" id="3.20.20.70:FF:000030">
    <property type="entry name" value="Nicotinate-nucleotide pyrophosphorylase, carboxylating"/>
    <property type="match status" value="1"/>
</dbReference>
<comment type="function">
    <text evidence="1">Involved in the catabolism of quinolinic acid (QA).</text>
</comment>
<dbReference type="GO" id="GO:0034213">
    <property type="term" value="P:quinolinate catabolic process"/>
    <property type="evidence" value="ECO:0007669"/>
    <property type="project" value="TreeGrafter"/>
</dbReference>
<evidence type="ECO:0000256" key="1">
    <source>
        <dbReference type="ARBA" id="ARBA00003237"/>
    </source>
</evidence>
<dbReference type="AlphaFoldDB" id="A0A9X3YIZ5"/>
<dbReference type="Pfam" id="PF02749">
    <property type="entry name" value="QRPTase_N"/>
    <property type="match status" value="1"/>
</dbReference>
<dbReference type="SUPFAM" id="SSF51690">
    <property type="entry name" value="Nicotinate/Quinolinate PRTase C-terminal domain-like"/>
    <property type="match status" value="1"/>
</dbReference>
<evidence type="ECO:0000259" key="15">
    <source>
        <dbReference type="Pfam" id="PF02749"/>
    </source>
</evidence>
<keyword evidence="8 12" id="KW-0808">Transferase</keyword>
<comment type="catalytic activity">
    <reaction evidence="10">
        <text>nicotinate beta-D-ribonucleotide + CO2 + diphosphate = quinolinate + 5-phospho-alpha-D-ribose 1-diphosphate + 2 H(+)</text>
        <dbReference type="Rhea" id="RHEA:12733"/>
        <dbReference type="ChEBI" id="CHEBI:15378"/>
        <dbReference type="ChEBI" id="CHEBI:16526"/>
        <dbReference type="ChEBI" id="CHEBI:29959"/>
        <dbReference type="ChEBI" id="CHEBI:33019"/>
        <dbReference type="ChEBI" id="CHEBI:57502"/>
        <dbReference type="ChEBI" id="CHEBI:58017"/>
        <dbReference type="EC" id="2.4.2.19"/>
    </reaction>
</comment>
<dbReference type="InterPro" id="IPR037128">
    <property type="entry name" value="Quinolinate_PRibosylTase_N_sf"/>
</dbReference>
<feature type="binding site" evidence="13">
    <location>
        <begin position="243"/>
        <end position="245"/>
    </location>
    <ligand>
        <name>substrate</name>
    </ligand>
</feature>
<dbReference type="Proteomes" id="UP001139971">
    <property type="component" value="Unassembled WGS sequence"/>
</dbReference>
<dbReference type="PANTHER" id="PTHR32179:SF3">
    <property type="entry name" value="NICOTINATE-NUCLEOTIDE PYROPHOSPHORYLASE [CARBOXYLATING]"/>
    <property type="match status" value="1"/>
</dbReference>
<dbReference type="InterPro" id="IPR002638">
    <property type="entry name" value="Quinolinate_PRibosylTrfase_C"/>
</dbReference>
<feature type="binding site" evidence="13">
    <location>
        <begin position="136"/>
        <end position="138"/>
    </location>
    <ligand>
        <name>substrate</name>
    </ligand>
</feature>
<evidence type="ECO:0000259" key="14">
    <source>
        <dbReference type="Pfam" id="PF01729"/>
    </source>
</evidence>
<feature type="binding site" evidence="13">
    <location>
        <begin position="264"/>
        <end position="266"/>
    </location>
    <ligand>
        <name>substrate</name>
    </ligand>
</feature>
<feature type="domain" description="Quinolinate phosphoribosyl transferase C-terminal" evidence="14">
    <location>
        <begin position="116"/>
        <end position="279"/>
    </location>
</feature>
<dbReference type="RefSeq" id="WP_263543241.1">
    <property type="nucleotide sequence ID" value="NZ_JAOVZO020000003.1"/>
</dbReference>
<feature type="binding site" evidence="13">
    <location>
        <position position="103"/>
    </location>
    <ligand>
        <name>substrate</name>
    </ligand>
</feature>
<dbReference type="SUPFAM" id="SSF54675">
    <property type="entry name" value="Nicotinate/Quinolinate PRTase N-terminal domain-like"/>
    <property type="match status" value="1"/>
</dbReference>
<evidence type="ECO:0000256" key="4">
    <source>
        <dbReference type="ARBA" id="ARBA00011218"/>
    </source>
</evidence>
<evidence type="ECO:0000256" key="7">
    <source>
        <dbReference type="ARBA" id="ARBA00022676"/>
    </source>
</evidence>
<evidence type="ECO:0000313" key="17">
    <source>
        <dbReference type="Proteomes" id="UP001139971"/>
    </source>
</evidence>